<dbReference type="RefSeq" id="XP_058983103.1">
    <property type="nucleotide sequence ID" value="XM_059127120.1"/>
</dbReference>
<dbReference type="InterPro" id="IPR000157">
    <property type="entry name" value="TIR_dom"/>
</dbReference>
<dbReference type="AlphaFoldDB" id="A0A1I8MKL8"/>
<dbReference type="VEuPathDB" id="VectorBase:MDOA005925"/>
<dbReference type="Gene3D" id="3.40.50.10140">
    <property type="entry name" value="Toll/interleukin-1 receptor homology (TIR) domain"/>
    <property type="match status" value="1"/>
</dbReference>
<dbReference type="RefSeq" id="XP_058983091.1">
    <property type="nucleotide sequence ID" value="XM_059127108.1"/>
</dbReference>
<evidence type="ECO:0000313" key="3">
    <source>
        <dbReference type="Proteomes" id="UP001652621"/>
    </source>
</evidence>
<evidence type="ECO:0000313" key="10">
    <source>
        <dbReference type="RefSeq" id="XP_058983103.1"/>
    </source>
</evidence>
<dbReference type="InterPro" id="IPR011029">
    <property type="entry name" value="DEATH-like_dom_sf"/>
</dbReference>
<dbReference type="STRING" id="7370.A0A1I8MKL8"/>
<feature type="domain" description="TIR" evidence="1">
    <location>
        <begin position="193"/>
        <end position="328"/>
    </location>
</feature>
<dbReference type="GO" id="GO:0050830">
    <property type="term" value="P:defense response to Gram-positive bacterium"/>
    <property type="evidence" value="ECO:0007669"/>
    <property type="project" value="TreeGrafter"/>
</dbReference>
<accession>A0A1I8MKL8</accession>
<dbReference type="GO" id="GO:0002755">
    <property type="term" value="P:MyD88-dependent toll-like receptor signaling pathway"/>
    <property type="evidence" value="ECO:0007669"/>
    <property type="project" value="InterPro"/>
</dbReference>
<dbReference type="SUPFAM" id="SSF47986">
    <property type="entry name" value="DEATH domain"/>
    <property type="match status" value="1"/>
</dbReference>
<evidence type="ECO:0000313" key="8">
    <source>
        <dbReference type="RefSeq" id="XP_058983099.1"/>
    </source>
</evidence>
<sequence>MVMNLTLSISNIHRSNMSINSSASSIESPSSPSGGITFQDVPLSELSKGSMKKLSHLMNSKKILRSEEGYERDWRGLALLAKQKTLCDENSNTGDDPMNKVIQLWCKNNPNTATFANLEKFLGIIDRWDVCDDIYENLCQDTKLYQTKIQQNDNAVESCDNSFDLNDDFGQGSDPNILTTDDVIRAKKGLPPQRYDAFVLYADTDLTYVTEMLTKLEDNSEYNFKLCIKDRDLLAGVAFKHVALTKLIEERCRYLIVLLTNSFLKSAENKFFVDFTQALQIEHKTRKIIPLLYENIDIPRTLNIYTHLRYSTTSLGFCDYWAKLANSIRTVNMVVENSTNATAFKKDMHSSTPLTPSRPMSAVTPQKTACCLPSPPTDIPSISINGEAVLSSDNGIKTTARPKSRAFTLRHNKSAHVLKESSVLRNAHSTGQLYTSYDCNNAASMSNISTSSEKKKKKKLTKILSKVFSRSNSRLQQQQISSS</sequence>
<dbReference type="GO" id="GO:0043123">
    <property type="term" value="P:positive regulation of canonical NF-kappaB signal transduction"/>
    <property type="evidence" value="ECO:0007669"/>
    <property type="project" value="InterPro"/>
</dbReference>
<dbReference type="eggNOG" id="ENOG502QWKI">
    <property type="taxonomic scope" value="Eukaryota"/>
</dbReference>
<evidence type="ECO:0000313" key="2">
    <source>
        <dbReference type="EnsemblMetazoa" id="MDOA005925-PB"/>
    </source>
</evidence>
<evidence type="ECO:0000313" key="9">
    <source>
        <dbReference type="RefSeq" id="XP_058983102.1"/>
    </source>
</evidence>
<dbReference type="RefSeq" id="XP_058983088.1">
    <property type="nucleotide sequence ID" value="XM_059127105.1"/>
</dbReference>
<dbReference type="GeneID" id="101901307"/>
<dbReference type="GO" id="GO:0070976">
    <property type="term" value="F:TIR domain binding"/>
    <property type="evidence" value="ECO:0007669"/>
    <property type="project" value="InterPro"/>
</dbReference>
<reference evidence="4 5" key="2">
    <citation type="submission" date="2025-05" db="UniProtKB">
        <authorList>
            <consortium name="RefSeq"/>
        </authorList>
    </citation>
    <scope>IDENTIFICATION</scope>
    <source>
        <strain evidence="4 5">Aabys</strain>
        <tissue evidence="4 5">Whole body</tissue>
    </source>
</reference>
<dbReference type="InterPro" id="IPR035897">
    <property type="entry name" value="Toll_tir_struct_dom_sf"/>
</dbReference>
<dbReference type="GO" id="GO:0005886">
    <property type="term" value="C:plasma membrane"/>
    <property type="evidence" value="ECO:0007669"/>
    <property type="project" value="TreeGrafter"/>
</dbReference>
<dbReference type="EnsemblMetazoa" id="MDOA005925-RB">
    <property type="protein sequence ID" value="MDOA005925-PB"/>
    <property type="gene ID" value="MDOA005925"/>
</dbReference>
<evidence type="ECO:0000259" key="1">
    <source>
        <dbReference type="PROSITE" id="PS50104"/>
    </source>
</evidence>
<organism evidence="2">
    <name type="scientific">Musca domestica</name>
    <name type="common">House fly</name>
    <dbReference type="NCBI Taxonomy" id="7370"/>
    <lineage>
        <taxon>Eukaryota</taxon>
        <taxon>Metazoa</taxon>
        <taxon>Ecdysozoa</taxon>
        <taxon>Arthropoda</taxon>
        <taxon>Hexapoda</taxon>
        <taxon>Insecta</taxon>
        <taxon>Pterygota</taxon>
        <taxon>Neoptera</taxon>
        <taxon>Endopterygota</taxon>
        <taxon>Diptera</taxon>
        <taxon>Brachycera</taxon>
        <taxon>Muscomorpha</taxon>
        <taxon>Muscoidea</taxon>
        <taxon>Muscidae</taxon>
        <taxon>Musca</taxon>
    </lineage>
</organism>
<dbReference type="GO" id="GO:0008063">
    <property type="term" value="P:Toll signaling pathway"/>
    <property type="evidence" value="ECO:0007669"/>
    <property type="project" value="TreeGrafter"/>
</dbReference>
<dbReference type="OrthoDB" id="10037120at2759"/>
<dbReference type="PROSITE" id="PS50104">
    <property type="entry name" value="TIR"/>
    <property type="match status" value="1"/>
</dbReference>
<dbReference type="PANTHER" id="PTHR15079:SF3">
    <property type="entry name" value="MYELOID DIFFERENTIATION PRIMARY RESPONSE PROTEIN MYD88"/>
    <property type="match status" value="1"/>
</dbReference>
<dbReference type="RefSeq" id="XP_058983099.1">
    <property type="nucleotide sequence ID" value="XM_059127116.1"/>
</dbReference>
<dbReference type="RefSeq" id="XP_058983102.1">
    <property type="nucleotide sequence ID" value="XM_059127119.1"/>
</dbReference>
<dbReference type="Gene3D" id="1.10.533.10">
    <property type="entry name" value="Death Domain, Fas"/>
    <property type="match status" value="1"/>
</dbReference>
<dbReference type="SUPFAM" id="SSF52200">
    <property type="entry name" value="Toll/Interleukin receptor TIR domain"/>
    <property type="match status" value="1"/>
</dbReference>
<evidence type="ECO:0000313" key="6">
    <source>
        <dbReference type="RefSeq" id="XP_058983088.1"/>
    </source>
</evidence>
<proteinExistence type="predicted"/>
<keyword evidence="3" id="KW-1185">Reference proteome</keyword>
<protein>
    <submittedName>
        <fullName evidence="4 5">Myeloid differentiation primary response protein MyD88 isoform X1</fullName>
    </submittedName>
</protein>
<dbReference type="VEuPathDB" id="VectorBase:MDOMA2_008606"/>
<evidence type="ECO:0000313" key="4">
    <source>
        <dbReference type="RefSeq" id="XP_058983080.1"/>
    </source>
</evidence>
<evidence type="ECO:0000313" key="7">
    <source>
        <dbReference type="RefSeq" id="XP_058983091.1"/>
    </source>
</evidence>
<dbReference type="Pfam" id="PF01582">
    <property type="entry name" value="TIR"/>
    <property type="match status" value="1"/>
</dbReference>
<dbReference type="GO" id="GO:0035325">
    <property type="term" value="F:Toll-like receptor binding"/>
    <property type="evidence" value="ECO:0007669"/>
    <property type="project" value="TreeGrafter"/>
</dbReference>
<evidence type="ECO:0000313" key="5">
    <source>
        <dbReference type="RefSeq" id="XP_058983087.1"/>
    </source>
</evidence>
<dbReference type="SMART" id="SM00255">
    <property type="entry name" value="TIR"/>
    <property type="match status" value="1"/>
</dbReference>
<dbReference type="PANTHER" id="PTHR15079">
    <property type="entry name" value="MYD88"/>
    <property type="match status" value="1"/>
</dbReference>
<dbReference type="Proteomes" id="UP001652621">
    <property type="component" value="Unplaced"/>
</dbReference>
<dbReference type="RefSeq" id="XP_058983080.1">
    <property type="nucleotide sequence ID" value="XM_059127097.1"/>
</dbReference>
<dbReference type="InterPro" id="IPR017281">
    <property type="entry name" value="Myelin_different_resp_MyD88"/>
</dbReference>
<gene>
    <name evidence="4 5 6 7 8 9 10" type="primary">LOC101901307</name>
</gene>
<name>A0A1I8MKL8_MUSDO</name>
<dbReference type="GO" id="GO:0045087">
    <property type="term" value="P:innate immune response"/>
    <property type="evidence" value="ECO:0007669"/>
    <property type="project" value="TreeGrafter"/>
</dbReference>
<dbReference type="RefSeq" id="XP_058983087.1">
    <property type="nucleotide sequence ID" value="XM_059127104.1"/>
</dbReference>
<reference evidence="2" key="1">
    <citation type="submission" date="2021-01" db="UniProtKB">
        <authorList>
            <consortium name="EnsemblMetazoa"/>
        </authorList>
    </citation>
    <scope>IDENTIFICATION</scope>
    <source>
        <strain evidence="2">Aabys</strain>
    </source>
</reference>
<dbReference type="GO" id="GO:0034142">
    <property type="term" value="P:toll-like receptor 4 signaling pathway"/>
    <property type="evidence" value="ECO:0007669"/>
    <property type="project" value="TreeGrafter"/>
</dbReference>